<dbReference type="InterPro" id="IPR041470">
    <property type="entry name" value="GCP_N"/>
</dbReference>
<dbReference type="Gene3D" id="1.20.120.1900">
    <property type="entry name" value="Gamma-tubulin complex, C-terminal domain"/>
    <property type="match status" value="1"/>
</dbReference>
<dbReference type="GO" id="GO:0051011">
    <property type="term" value="F:microtubule minus-end binding"/>
    <property type="evidence" value="ECO:0007669"/>
    <property type="project" value="TreeGrafter"/>
</dbReference>
<comment type="similarity">
    <text evidence="1 5">Belongs to the TUBGCP family.</text>
</comment>
<comment type="subcellular location">
    <subcellularLocation>
        <location evidence="5">Cytoplasm</location>
        <location evidence="5">Cytoskeleton</location>
        <location evidence="5">Microtubule organizing center</location>
    </subcellularLocation>
</comment>
<evidence type="ECO:0000256" key="3">
    <source>
        <dbReference type="ARBA" id="ARBA00022701"/>
    </source>
</evidence>
<evidence type="ECO:0000256" key="1">
    <source>
        <dbReference type="ARBA" id="ARBA00010337"/>
    </source>
</evidence>
<dbReference type="GO" id="GO:0043015">
    <property type="term" value="F:gamma-tubulin binding"/>
    <property type="evidence" value="ECO:0007669"/>
    <property type="project" value="EnsemblFungi"/>
</dbReference>
<dbReference type="GeneID" id="5545509"/>
<dbReference type="PANTHER" id="PTHR19302">
    <property type="entry name" value="GAMMA TUBULIN COMPLEX PROTEIN"/>
    <property type="match status" value="1"/>
</dbReference>
<dbReference type="OrthoDB" id="2192946at2759"/>
<dbReference type="FunCoup" id="A7TK59">
    <property type="interactions" value="743"/>
</dbReference>
<dbReference type="GO" id="GO:0044732">
    <property type="term" value="C:mitotic spindle pole body"/>
    <property type="evidence" value="ECO:0007669"/>
    <property type="project" value="TreeGrafter"/>
</dbReference>
<accession>A7TK59</accession>
<evidence type="ECO:0000259" key="7">
    <source>
        <dbReference type="Pfam" id="PF17681"/>
    </source>
</evidence>
<feature type="domain" description="Gamma tubulin complex component protein N-terminal" evidence="7">
    <location>
        <begin position="60"/>
        <end position="407"/>
    </location>
</feature>
<dbReference type="InterPro" id="IPR007259">
    <property type="entry name" value="GCP"/>
</dbReference>
<dbReference type="InParanoid" id="A7TK59"/>
<dbReference type="GO" id="GO:0031122">
    <property type="term" value="P:cytoplasmic microtubule organization"/>
    <property type="evidence" value="ECO:0007669"/>
    <property type="project" value="EnsemblFungi"/>
</dbReference>
<dbReference type="InterPro" id="IPR040457">
    <property type="entry name" value="GCP_C"/>
</dbReference>
<dbReference type="PANTHER" id="PTHR19302:SF13">
    <property type="entry name" value="GAMMA-TUBULIN COMPLEX COMPONENT 2"/>
    <property type="match status" value="1"/>
</dbReference>
<dbReference type="EMBL" id="DS480406">
    <property type="protein sequence ID" value="EDO17294.1"/>
    <property type="molecule type" value="Genomic_DNA"/>
</dbReference>
<dbReference type="STRING" id="436907.A7TK59"/>
<dbReference type="Proteomes" id="UP000000267">
    <property type="component" value="Unassembled WGS sequence"/>
</dbReference>
<sequence>MEVKEVEDNVEFVSPTAAATLLGRQSNYQPLYSEAPKIKSYPLNLLSNASQSRVQEALVVQDLLNVLLGFEGTYIRYNNSYRPDSNVVPEFKIAKMMDPSLKSICNRVVKLGQLYIVLTSASEIWSDSIYGKVLQRLSFEIRQFLSNTYLPFIVDKLEFEFKNNPNFSIRDLEQLAYDTEVYKQMSLLFNIYQKIQEEITLRNSMDRMQEDFNNFMNDLKEQGNFKDGVILVTDTRIQSIPKGGVILKIIQNLVNETLGDRASIDFLRKLLNNISIDYCKMLNDWLVQGELNDICNEFMISDTMKNVDNVASSLKYDDRIWDTQYVVRKDGLLDVFSTSEESALLYKVLMTGKLLNIIKKSYGIVRLPTEELADDVPSFVELMESTNLELYIDKWYNRANQLCLDMYLRDYDLIKFLKLLQKHFFSYHNANNLYKFLQKNMIELTRHYKGTSNNQVLKLQRNFELDRHGAPDEDIVFKLLNLQLDSQPFEKVILSYIGENSYDNQSGYMNCNDENGNQLLRANNFQNLRDILLQEVQSASIEENSSDVAPKTNIHHLLFEILIPYPLNVLVTRTCMVQYQIISRFFNLLQYHSKLLDDTWFEINKNVIWKYRHYPPVVKKNVVQKCRMLHNRMSQFVKVILEYYTQNVIEQEMNKYLNEDHKLNDRKYVVDWQLQLQGSLTNIMTNCCLSQMFQLQLQIFEIIYKFCKFITSMRRRLCQIDPDLHATYLSNSNEEFNEEEVLKTTIPELVNYTRIVSESFEQHTSAFMEGLTHYYHRSRSMNSTNSTSDPTNNNFNTERLIAALGK</sequence>
<dbReference type="HOGENOM" id="CLU_007738_2_0_1"/>
<dbReference type="PhylomeDB" id="A7TK59"/>
<evidence type="ECO:0000313" key="9">
    <source>
        <dbReference type="Proteomes" id="UP000000267"/>
    </source>
</evidence>
<evidence type="ECO:0000256" key="2">
    <source>
        <dbReference type="ARBA" id="ARBA00022490"/>
    </source>
</evidence>
<gene>
    <name evidence="8" type="ORF">Kpol_1062p1</name>
</gene>
<dbReference type="OMA" id="GCSFANC"/>
<keyword evidence="4 5" id="KW-0206">Cytoskeleton</keyword>
<dbReference type="AlphaFoldDB" id="A7TK59"/>
<protein>
    <recommendedName>
        <fullName evidence="5">Spindle pole body component</fullName>
    </recommendedName>
</protein>
<dbReference type="Pfam" id="PF04130">
    <property type="entry name" value="GCP_C_terminal"/>
    <property type="match status" value="1"/>
</dbReference>
<dbReference type="eggNOG" id="KOG2001">
    <property type="taxonomic scope" value="Eukaryota"/>
</dbReference>
<evidence type="ECO:0000313" key="8">
    <source>
        <dbReference type="EMBL" id="EDO17294.1"/>
    </source>
</evidence>
<feature type="domain" description="Gamma tubulin complex component C-terminal" evidence="6">
    <location>
        <begin position="542"/>
        <end position="776"/>
    </location>
</feature>
<dbReference type="GO" id="GO:0005822">
    <property type="term" value="C:inner plaque of spindle pole body"/>
    <property type="evidence" value="ECO:0007669"/>
    <property type="project" value="EnsemblFungi"/>
</dbReference>
<dbReference type="KEGG" id="vpo:Kpol_1062p1"/>
<dbReference type="GO" id="GO:0008275">
    <property type="term" value="C:gamma-tubulin small complex"/>
    <property type="evidence" value="ECO:0007669"/>
    <property type="project" value="EnsemblFungi"/>
</dbReference>
<dbReference type="GO" id="GO:0005874">
    <property type="term" value="C:microtubule"/>
    <property type="evidence" value="ECO:0007669"/>
    <property type="project" value="UniProtKB-KW"/>
</dbReference>
<evidence type="ECO:0000256" key="4">
    <source>
        <dbReference type="ARBA" id="ARBA00023212"/>
    </source>
</evidence>
<name>A7TK59_VANPO</name>
<dbReference type="GO" id="GO:0051225">
    <property type="term" value="P:spindle assembly"/>
    <property type="evidence" value="ECO:0007669"/>
    <property type="project" value="TreeGrafter"/>
</dbReference>
<keyword evidence="9" id="KW-1185">Reference proteome</keyword>
<evidence type="ECO:0000259" key="6">
    <source>
        <dbReference type="Pfam" id="PF04130"/>
    </source>
</evidence>
<dbReference type="RefSeq" id="XP_001645152.1">
    <property type="nucleotide sequence ID" value="XM_001645102.1"/>
</dbReference>
<keyword evidence="2 5" id="KW-0963">Cytoplasm</keyword>
<dbReference type="Pfam" id="PF17681">
    <property type="entry name" value="GCP_N_terminal"/>
    <property type="match status" value="1"/>
</dbReference>
<dbReference type="InterPro" id="IPR042241">
    <property type="entry name" value="GCP_C_sf"/>
</dbReference>
<dbReference type="GO" id="GO:0005824">
    <property type="term" value="C:outer plaque of spindle pole body"/>
    <property type="evidence" value="ECO:0007669"/>
    <property type="project" value="EnsemblFungi"/>
</dbReference>
<dbReference type="GO" id="GO:0000278">
    <property type="term" value="P:mitotic cell cycle"/>
    <property type="evidence" value="ECO:0007669"/>
    <property type="project" value="TreeGrafter"/>
</dbReference>
<dbReference type="GO" id="GO:0000922">
    <property type="term" value="C:spindle pole"/>
    <property type="evidence" value="ECO:0007669"/>
    <property type="project" value="InterPro"/>
</dbReference>
<proteinExistence type="inferred from homology"/>
<keyword evidence="3 5" id="KW-0493">Microtubule</keyword>
<evidence type="ECO:0000256" key="5">
    <source>
        <dbReference type="RuleBase" id="RU363050"/>
    </source>
</evidence>
<dbReference type="GO" id="GO:0007020">
    <property type="term" value="P:microtubule nucleation"/>
    <property type="evidence" value="ECO:0007669"/>
    <property type="project" value="EnsemblFungi"/>
</dbReference>
<organism evidence="9">
    <name type="scientific">Vanderwaltozyma polyspora (strain ATCC 22028 / DSM 70294 / BCRC 21397 / CBS 2163 / NBRC 10782 / NRRL Y-8283 / UCD 57-17)</name>
    <name type="common">Kluyveromyces polysporus</name>
    <dbReference type="NCBI Taxonomy" id="436907"/>
    <lineage>
        <taxon>Eukaryota</taxon>
        <taxon>Fungi</taxon>
        <taxon>Dikarya</taxon>
        <taxon>Ascomycota</taxon>
        <taxon>Saccharomycotina</taxon>
        <taxon>Saccharomycetes</taxon>
        <taxon>Saccharomycetales</taxon>
        <taxon>Saccharomycetaceae</taxon>
        <taxon>Vanderwaltozyma</taxon>
    </lineage>
</organism>
<reference evidence="8 9" key="1">
    <citation type="journal article" date="2007" name="Proc. Natl. Acad. Sci. U.S.A.">
        <title>Independent sorting-out of thousands of duplicated gene pairs in two yeast species descended from a whole-genome duplication.</title>
        <authorList>
            <person name="Scannell D.R."/>
            <person name="Frank A.C."/>
            <person name="Conant G.C."/>
            <person name="Byrne K.P."/>
            <person name="Woolfit M."/>
            <person name="Wolfe K.H."/>
        </authorList>
    </citation>
    <scope>NUCLEOTIDE SEQUENCE [LARGE SCALE GENOMIC DNA]</scope>
    <source>
        <strain evidence="9">ATCC 22028 / DSM 70294 / BCRC 21397 / CBS 2163 / NBRC 10782 / NRRL Y-8283 / UCD 57-17</strain>
    </source>
</reference>
<dbReference type="GO" id="GO:0051321">
    <property type="term" value="P:meiotic cell cycle"/>
    <property type="evidence" value="ECO:0007669"/>
    <property type="project" value="TreeGrafter"/>
</dbReference>